<accession>K0T6W1</accession>
<gene>
    <name evidence="4" type="ORF">THAOC_03790</name>
</gene>
<dbReference type="OMA" id="YMKMADA"/>
<evidence type="ECO:0000313" key="4">
    <source>
        <dbReference type="EMBL" id="EJK74528.1"/>
    </source>
</evidence>
<name>K0T6W1_THAOC</name>
<proteinExistence type="predicted"/>
<dbReference type="InterPro" id="IPR019734">
    <property type="entry name" value="TPR_rpt"/>
</dbReference>
<evidence type="ECO:0000256" key="1">
    <source>
        <dbReference type="PROSITE-ProRule" id="PRU00339"/>
    </source>
</evidence>
<dbReference type="EMBL" id="AGNL01003584">
    <property type="protein sequence ID" value="EJK74528.1"/>
    <property type="molecule type" value="Genomic_DNA"/>
</dbReference>
<keyword evidence="3" id="KW-0732">Signal</keyword>
<dbReference type="AlphaFoldDB" id="K0T6W1"/>
<organism evidence="4 5">
    <name type="scientific">Thalassiosira oceanica</name>
    <name type="common">Marine diatom</name>
    <dbReference type="NCBI Taxonomy" id="159749"/>
    <lineage>
        <taxon>Eukaryota</taxon>
        <taxon>Sar</taxon>
        <taxon>Stramenopiles</taxon>
        <taxon>Ochrophyta</taxon>
        <taxon>Bacillariophyta</taxon>
        <taxon>Coscinodiscophyceae</taxon>
        <taxon>Thalassiosirophycidae</taxon>
        <taxon>Thalassiosirales</taxon>
        <taxon>Thalassiosiraceae</taxon>
        <taxon>Thalassiosira</taxon>
    </lineage>
</organism>
<reference evidence="4 5" key="1">
    <citation type="journal article" date="2012" name="Genome Biol.">
        <title>Genome and low-iron response of an oceanic diatom adapted to chronic iron limitation.</title>
        <authorList>
            <person name="Lommer M."/>
            <person name="Specht M."/>
            <person name="Roy A.S."/>
            <person name="Kraemer L."/>
            <person name="Andreson R."/>
            <person name="Gutowska M.A."/>
            <person name="Wolf J."/>
            <person name="Bergner S.V."/>
            <person name="Schilhabel M.B."/>
            <person name="Klostermeier U.C."/>
            <person name="Beiko R.G."/>
            <person name="Rosenstiel P."/>
            <person name="Hippler M."/>
            <person name="Laroche J."/>
        </authorList>
    </citation>
    <scope>NUCLEOTIDE SEQUENCE [LARGE SCALE GENOMIC DNA]</scope>
    <source>
        <strain evidence="4 5">CCMP1005</strain>
    </source>
</reference>
<feature type="compositionally biased region" description="Polar residues" evidence="2">
    <location>
        <begin position="861"/>
        <end position="883"/>
    </location>
</feature>
<evidence type="ECO:0000256" key="3">
    <source>
        <dbReference type="SAM" id="SignalP"/>
    </source>
</evidence>
<feature type="repeat" description="TPR" evidence="1">
    <location>
        <begin position="539"/>
        <end position="572"/>
    </location>
</feature>
<feature type="chain" id="PRO_5003838263" description="MalT-like TPR region domain-containing protein" evidence="3">
    <location>
        <begin position="27"/>
        <end position="928"/>
    </location>
</feature>
<sequence length="928" mass="100162">MDPTNPSIRAGLGLSYLLLTVAPCACDQVCAQQLDVKKNYIYNSIQHLKAAIGLSKGASATEEGNAIRTAAIHNLGLAYIVLDSYTEGMSTYFSDWAASLQQSAKYSHPIIESWAFAVNEGASLLHSGKVDEAILQLELISSSQPCISTQSPACLIARQNLELAKELKFGPDQQSGAIDSGRIALYQKISRWQDTTGANQTDSEILSEHEELSNETMIEDEELEIEAEDNRTEIQTEPMDEPETPLNSALAALEKAALEGEPQTRLLLALARARSSTGDKARAVDAALLAVKASMTGEEADSATSYLETLMQSINDEDKDETFGVIPVEDPPKKSEATAPLRGDRDFAVTELELRLELERLKNKVLEQEIRFGRNYHETGSLPEYHHDRRPAIESVGTDPRDQRRVRVNVDPEPEPDVENKEKVASPDPVLPEQTLSEVDDSPEIVSHKPPEDVPAQDTNEATELDSGDLVATQEVASDEAAPAGPGAESDQEVNSTEVVDEPEPDDTDSSEEEEILPVVLPSLFEPPHSTPQAMPATAKSYMKMADAYLDKGKYVLASKQFLKVIKKAPDHLPAHLGYATSLERAGKRKQINAAALAYCNSTKVAVSQGDRIDPMANSGAGGIAENILRRSMQLAKTAPSERLQTLQAISAYAPTYALAADIYFEIGKEAAKTNITEAKTAFRIANGLIEKRNDSQAPFHAASLVEVARISLEADNVPSRAVEIFETLKDAHMEDSIHVDLLVLTGRAHVLLGDLHAAITELTRALSLPECTSTSLAHHELAIALTKSNGDSSEIKTHFEKALDMGMDPTPEATEALGDRNMALARSLNRQYYKSYNQGSDVSGGGGGGILNSGVASAQSSSVFAPQTPQEDSGGTDNTLSMLEQGAASYDPNNVMGGSTEGSASHLSELNARKQTKESSLNELKRP</sequence>
<evidence type="ECO:0000256" key="2">
    <source>
        <dbReference type="SAM" id="MobiDB-lite"/>
    </source>
</evidence>
<feature type="compositionally biased region" description="Polar residues" evidence="2">
    <location>
        <begin position="919"/>
        <end position="928"/>
    </location>
</feature>
<dbReference type="eggNOG" id="ENOG502QX1A">
    <property type="taxonomic scope" value="Eukaryota"/>
</dbReference>
<feature type="region of interest" description="Disordered" evidence="2">
    <location>
        <begin position="378"/>
        <end position="514"/>
    </location>
</feature>
<protein>
    <recommendedName>
        <fullName evidence="6">MalT-like TPR region domain-containing protein</fullName>
    </recommendedName>
</protein>
<dbReference type="Proteomes" id="UP000266841">
    <property type="component" value="Unassembled WGS sequence"/>
</dbReference>
<feature type="region of interest" description="Disordered" evidence="2">
    <location>
        <begin position="861"/>
        <end position="928"/>
    </location>
</feature>
<feature type="signal peptide" evidence="3">
    <location>
        <begin position="1"/>
        <end position="26"/>
    </location>
</feature>
<dbReference type="InterPro" id="IPR011990">
    <property type="entry name" value="TPR-like_helical_dom_sf"/>
</dbReference>
<evidence type="ECO:0008006" key="6">
    <source>
        <dbReference type="Google" id="ProtNLM"/>
    </source>
</evidence>
<evidence type="ECO:0000313" key="5">
    <source>
        <dbReference type="Proteomes" id="UP000266841"/>
    </source>
</evidence>
<comment type="caution">
    <text evidence="4">The sequence shown here is derived from an EMBL/GenBank/DDBJ whole genome shotgun (WGS) entry which is preliminary data.</text>
</comment>
<feature type="compositionally biased region" description="Basic and acidic residues" evidence="2">
    <location>
        <begin position="399"/>
        <end position="410"/>
    </location>
</feature>
<dbReference type="OrthoDB" id="49019at2759"/>
<keyword evidence="1" id="KW-0802">TPR repeat</keyword>
<keyword evidence="5" id="KW-1185">Reference proteome</keyword>
<dbReference type="PROSITE" id="PS50005">
    <property type="entry name" value="TPR"/>
    <property type="match status" value="1"/>
</dbReference>
<dbReference type="Gene3D" id="1.25.40.10">
    <property type="entry name" value="Tetratricopeptide repeat domain"/>
    <property type="match status" value="1"/>
</dbReference>
<feature type="compositionally biased region" description="Acidic residues" evidence="2">
    <location>
        <begin position="499"/>
        <end position="514"/>
    </location>
</feature>
<dbReference type="SUPFAM" id="SSF48452">
    <property type="entry name" value="TPR-like"/>
    <property type="match status" value="1"/>
</dbReference>